<organism evidence="2 3">
    <name type="scientific">Oceanispirochaeta crateris</name>
    <dbReference type="NCBI Taxonomy" id="2518645"/>
    <lineage>
        <taxon>Bacteria</taxon>
        <taxon>Pseudomonadati</taxon>
        <taxon>Spirochaetota</taxon>
        <taxon>Spirochaetia</taxon>
        <taxon>Spirochaetales</taxon>
        <taxon>Spirochaetaceae</taxon>
        <taxon>Oceanispirochaeta</taxon>
    </lineage>
</organism>
<accession>A0A5C1QGL3</accession>
<keyword evidence="2" id="KW-0808">Transferase</keyword>
<dbReference type="KEGG" id="ock:EXM22_04255"/>
<protein>
    <submittedName>
        <fullName evidence="2">GNAT family N-acetyltransferase</fullName>
    </submittedName>
</protein>
<dbReference type="GO" id="GO:0016747">
    <property type="term" value="F:acyltransferase activity, transferring groups other than amino-acyl groups"/>
    <property type="evidence" value="ECO:0007669"/>
    <property type="project" value="InterPro"/>
</dbReference>
<dbReference type="Gene3D" id="3.40.630.30">
    <property type="match status" value="1"/>
</dbReference>
<proteinExistence type="predicted"/>
<reference evidence="2 3" key="1">
    <citation type="submission" date="2019-02" db="EMBL/GenBank/DDBJ databases">
        <title>Complete Genome Sequence and Methylome Analysis of free living Spirochaetas.</title>
        <authorList>
            <person name="Fomenkov A."/>
            <person name="Dubinina G."/>
            <person name="Leshcheva N."/>
            <person name="Mikheeva N."/>
            <person name="Grabovich M."/>
            <person name="Vincze T."/>
            <person name="Roberts R.J."/>
        </authorList>
    </citation>
    <scope>NUCLEOTIDE SEQUENCE [LARGE SCALE GENOMIC DNA]</scope>
    <source>
        <strain evidence="2 3">K2</strain>
    </source>
</reference>
<dbReference type="OrthoDB" id="370325at2"/>
<feature type="domain" description="N-acetyltransferase" evidence="1">
    <location>
        <begin position="1"/>
        <end position="120"/>
    </location>
</feature>
<dbReference type="CDD" id="cd04301">
    <property type="entry name" value="NAT_SF"/>
    <property type="match status" value="1"/>
</dbReference>
<name>A0A5C1QGL3_9SPIO</name>
<dbReference type="InterPro" id="IPR016181">
    <property type="entry name" value="Acyl_CoA_acyltransferase"/>
</dbReference>
<gene>
    <name evidence="2" type="ORF">EXM22_04255</name>
</gene>
<dbReference type="AlphaFoldDB" id="A0A5C1QGL3"/>
<dbReference type="SUPFAM" id="SSF55729">
    <property type="entry name" value="Acyl-CoA N-acyltransferases (Nat)"/>
    <property type="match status" value="1"/>
</dbReference>
<evidence type="ECO:0000259" key="1">
    <source>
        <dbReference type="PROSITE" id="PS51186"/>
    </source>
</evidence>
<keyword evidence="3" id="KW-1185">Reference proteome</keyword>
<dbReference type="Pfam" id="PF00583">
    <property type="entry name" value="Acetyltransf_1"/>
    <property type="match status" value="1"/>
</dbReference>
<dbReference type="InterPro" id="IPR000182">
    <property type="entry name" value="GNAT_dom"/>
</dbReference>
<dbReference type="PROSITE" id="PS51186">
    <property type="entry name" value="GNAT"/>
    <property type="match status" value="1"/>
</dbReference>
<dbReference type="EMBL" id="CP036150">
    <property type="protein sequence ID" value="QEN07235.1"/>
    <property type="molecule type" value="Genomic_DNA"/>
</dbReference>
<sequence>MVVLIIGDRSVENALADSNHSIFFLYTQNNTIVAFAFGNICAGLESGADYLWMNELYVSPNFRKQNIASEILAFIEKWSKSLNIKYIACITGVNNIPAQDLYKKNGFEIKLTNWVDKSIE</sequence>
<dbReference type="Proteomes" id="UP000324209">
    <property type="component" value="Chromosome"/>
</dbReference>
<evidence type="ECO:0000313" key="3">
    <source>
        <dbReference type="Proteomes" id="UP000324209"/>
    </source>
</evidence>
<evidence type="ECO:0000313" key="2">
    <source>
        <dbReference type="EMBL" id="QEN07235.1"/>
    </source>
</evidence>